<dbReference type="PANTHER" id="PTHR34698">
    <property type="entry name" value="5-OXOPROLINASE SUBUNIT B"/>
    <property type="match status" value="1"/>
</dbReference>
<evidence type="ECO:0000256" key="3">
    <source>
        <dbReference type="ARBA" id="ARBA00022840"/>
    </source>
</evidence>
<dbReference type="EMBL" id="QFPO01000014">
    <property type="protein sequence ID" value="PZQ12100.1"/>
    <property type="molecule type" value="Genomic_DNA"/>
</dbReference>
<dbReference type="Gene3D" id="3.30.1360.40">
    <property type="match status" value="1"/>
</dbReference>
<sequence length="220" mass="23246">MLLLRFGERIDLALNARVHAAAATLRAAALPGVDELIPAYATLGLRYRPEAWLDTERPPWQALADAVRRQLSGLAPAAAATARLIEIPVCYAAPYAPDLAHVAAHSGLSAEAVIARHSGTTYRVAMLGFAPGFPYLLGLDATLHTPRRADPRLRVPAGAVAIGGAQTGIYPRELPGGWQIIGRSPLVLFDPARSPAALLAAGDQVRFRPIDAAAFEAAAR</sequence>
<keyword evidence="3" id="KW-0067">ATP-binding</keyword>
<feature type="domain" description="Carboxyltransferase" evidence="4">
    <location>
        <begin position="2"/>
        <end position="199"/>
    </location>
</feature>
<dbReference type="SMART" id="SM00796">
    <property type="entry name" value="AHS1"/>
    <property type="match status" value="1"/>
</dbReference>
<dbReference type="PANTHER" id="PTHR34698:SF2">
    <property type="entry name" value="5-OXOPROLINASE SUBUNIT B"/>
    <property type="match status" value="1"/>
</dbReference>
<dbReference type="SUPFAM" id="SSF160467">
    <property type="entry name" value="PH0987 N-terminal domain-like"/>
    <property type="match status" value="1"/>
</dbReference>
<dbReference type="InterPro" id="IPR010016">
    <property type="entry name" value="PxpB"/>
</dbReference>
<comment type="caution">
    <text evidence="5">The sequence shown here is derived from an EMBL/GenBank/DDBJ whole genome shotgun (WGS) entry which is preliminary data.</text>
</comment>
<evidence type="ECO:0000313" key="6">
    <source>
        <dbReference type="Proteomes" id="UP000249046"/>
    </source>
</evidence>
<gene>
    <name evidence="5" type="ORF">DI564_13775</name>
</gene>
<dbReference type="InterPro" id="IPR003833">
    <property type="entry name" value="CT_C_D"/>
</dbReference>
<evidence type="ECO:0000256" key="1">
    <source>
        <dbReference type="ARBA" id="ARBA00022741"/>
    </source>
</evidence>
<evidence type="ECO:0000259" key="4">
    <source>
        <dbReference type="SMART" id="SM00796"/>
    </source>
</evidence>
<dbReference type="SUPFAM" id="SSF50891">
    <property type="entry name" value="Cyclophilin-like"/>
    <property type="match status" value="1"/>
</dbReference>
<evidence type="ECO:0000256" key="2">
    <source>
        <dbReference type="ARBA" id="ARBA00022801"/>
    </source>
</evidence>
<keyword evidence="1" id="KW-0547">Nucleotide-binding</keyword>
<proteinExistence type="predicted"/>
<dbReference type="Gene3D" id="2.40.100.10">
    <property type="entry name" value="Cyclophilin-like"/>
    <property type="match status" value="1"/>
</dbReference>
<dbReference type="Pfam" id="PF02682">
    <property type="entry name" value="CT_C_D"/>
    <property type="match status" value="1"/>
</dbReference>
<dbReference type="NCBIfam" id="TIGR00370">
    <property type="entry name" value="5-oxoprolinase subunit PxpB"/>
    <property type="match status" value="1"/>
</dbReference>
<evidence type="ECO:0000313" key="5">
    <source>
        <dbReference type="EMBL" id="PZQ12100.1"/>
    </source>
</evidence>
<reference evidence="5 6" key="1">
    <citation type="submission" date="2017-08" db="EMBL/GenBank/DDBJ databases">
        <title>Infants hospitalized years apart are colonized by the same room-sourced microbial strains.</title>
        <authorList>
            <person name="Brooks B."/>
            <person name="Olm M.R."/>
            <person name="Firek B.A."/>
            <person name="Baker R."/>
            <person name="Thomas B.C."/>
            <person name="Morowitz M.J."/>
            <person name="Banfield J.F."/>
        </authorList>
    </citation>
    <scope>NUCLEOTIDE SEQUENCE [LARGE SCALE GENOMIC DNA]</scope>
    <source>
        <strain evidence="5">S2_005_003_R2_42</strain>
    </source>
</reference>
<accession>A0A2W5MFC2</accession>
<protein>
    <recommendedName>
        <fullName evidence="4">Carboxyltransferase domain-containing protein</fullName>
    </recommendedName>
</protein>
<dbReference type="GO" id="GO:0005524">
    <property type="term" value="F:ATP binding"/>
    <property type="evidence" value="ECO:0007669"/>
    <property type="project" value="UniProtKB-KW"/>
</dbReference>
<dbReference type="InterPro" id="IPR029000">
    <property type="entry name" value="Cyclophilin-like_dom_sf"/>
</dbReference>
<dbReference type="Proteomes" id="UP000249046">
    <property type="component" value="Unassembled WGS sequence"/>
</dbReference>
<name>A0A2W5MFC2_9GAMM</name>
<dbReference type="AlphaFoldDB" id="A0A2W5MFC2"/>
<keyword evidence="2" id="KW-0378">Hydrolase</keyword>
<dbReference type="GO" id="GO:0016787">
    <property type="term" value="F:hydrolase activity"/>
    <property type="evidence" value="ECO:0007669"/>
    <property type="project" value="UniProtKB-KW"/>
</dbReference>
<organism evidence="5 6">
    <name type="scientific">Rhodanobacter denitrificans</name>
    <dbReference type="NCBI Taxonomy" id="666685"/>
    <lineage>
        <taxon>Bacteria</taxon>
        <taxon>Pseudomonadati</taxon>
        <taxon>Pseudomonadota</taxon>
        <taxon>Gammaproteobacteria</taxon>
        <taxon>Lysobacterales</taxon>
        <taxon>Rhodanobacteraceae</taxon>
        <taxon>Rhodanobacter</taxon>
    </lineage>
</organism>